<evidence type="ECO:0000256" key="4">
    <source>
        <dbReference type="SAM" id="SignalP"/>
    </source>
</evidence>
<feature type="chain" id="PRO_5012273956" description="PKD/Chitinase domain-containing protein" evidence="4">
    <location>
        <begin position="22"/>
        <end position="312"/>
    </location>
</feature>
<evidence type="ECO:0000313" key="6">
    <source>
        <dbReference type="EMBL" id="SHF36127.1"/>
    </source>
</evidence>
<feature type="signal peptide" evidence="4">
    <location>
        <begin position="1"/>
        <end position="21"/>
    </location>
</feature>
<dbReference type="InterPro" id="IPR035986">
    <property type="entry name" value="PKD_dom_sf"/>
</dbReference>
<dbReference type="InterPro" id="IPR022409">
    <property type="entry name" value="PKD/Chitinase_dom"/>
</dbReference>
<dbReference type="InterPro" id="IPR013783">
    <property type="entry name" value="Ig-like_fold"/>
</dbReference>
<proteinExistence type="predicted"/>
<dbReference type="PROSITE" id="PS51257">
    <property type="entry name" value="PROKAR_LIPOPROTEIN"/>
    <property type="match status" value="1"/>
</dbReference>
<evidence type="ECO:0000256" key="3">
    <source>
        <dbReference type="ARBA" id="ARBA00022729"/>
    </source>
</evidence>
<dbReference type="NCBIfam" id="NF033679">
    <property type="entry name" value="DNRLRE_dom"/>
    <property type="match status" value="1"/>
</dbReference>
<sequence>MKNIKQVLLIAFTILSFVACKKDTPTENKPPIVNAGNDTTFQLSHAQGDTILLSGSATDADGQIAGYTWTQISGPNTAKIHYPGAASTNVSSVIAGKYVFQLMATDNKGATGVKTVTINLTLPPVVTLNLQPSSNQTEVRIGIVGGQDISGQNFKNIAAVAWTVNGSIAYIRGLFKFDLSSIPATAKILTAKLSLYSDPAPTEGNLVDANYGNNNAMILQRAVTNWNVSTASWQSQPAGDLATQISIPHTNQSTLDLIDLDVTAQVKSMQQYGNYGFLLKLQDENIYTSRIFCSSTANDASKHPKLVVQYSY</sequence>
<dbReference type="OrthoDB" id="661558at2"/>
<dbReference type="Proteomes" id="UP000184048">
    <property type="component" value="Unassembled WGS sequence"/>
</dbReference>
<dbReference type="SMART" id="SM00089">
    <property type="entry name" value="PKD"/>
    <property type="match status" value="1"/>
</dbReference>
<evidence type="ECO:0000256" key="2">
    <source>
        <dbReference type="ARBA" id="ARBA00022525"/>
    </source>
</evidence>
<dbReference type="AlphaFoldDB" id="A0A1M5B1C9"/>
<evidence type="ECO:0000313" key="7">
    <source>
        <dbReference type="Proteomes" id="UP000184048"/>
    </source>
</evidence>
<keyword evidence="2" id="KW-0964">Secreted</keyword>
<dbReference type="STRING" id="1121884.SAMN02745131_02438"/>
<dbReference type="Pfam" id="PF24517">
    <property type="entry name" value="CBM96"/>
    <property type="match status" value="1"/>
</dbReference>
<dbReference type="GO" id="GO:0031410">
    <property type="term" value="C:cytoplasmic vesicle"/>
    <property type="evidence" value="ECO:0007669"/>
    <property type="project" value="TreeGrafter"/>
</dbReference>
<name>A0A1M5B1C9_9BACT</name>
<dbReference type="PANTHER" id="PTHR46182:SF2">
    <property type="entry name" value="FI19480P1"/>
    <property type="match status" value="1"/>
</dbReference>
<reference evidence="6 7" key="1">
    <citation type="submission" date="2016-11" db="EMBL/GenBank/DDBJ databases">
        <authorList>
            <person name="Jaros S."/>
            <person name="Januszkiewicz K."/>
            <person name="Wedrychowicz H."/>
        </authorList>
    </citation>
    <scope>NUCLEOTIDE SEQUENCE [LARGE SCALE GENOMIC DNA]</scope>
    <source>
        <strain evidence="6 7">DSM 18119</strain>
    </source>
</reference>
<evidence type="ECO:0000259" key="5">
    <source>
        <dbReference type="SMART" id="SM00089"/>
    </source>
</evidence>
<dbReference type="InterPro" id="IPR055372">
    <property type="entry name" value="CBM96"/>
</dbReference>
<dbReference type="Pfam" id="PF22352">
    <property type="entry name" value="K319L-like_PKD"/>
    <property type="match status" value="1"/>
</dbReference>
<gene>
    <name evidence="6" type="ORF">SAMN02745131_02438</name>
</gene>
<keyword evidence="7" id="KW-1185">Reference proteome</keyword>
<dbReference type="RefSeq" id="WP_072835594.1">
    <property type="nucleotide sequence ID" value="NZ_FQUU01000009.1"/>
</dbReference>
<dbReference type="EMBL" id="FQUU01000009">
    <property type="protein sequence ID" value="SHF36127.1"/>
    <property type="molecule type" value="Genomic_DNA"/>
</dbReference>
<comment type="subcellular location">
    <subcellularLocation>
        <location evidence="1">Secreted</location>
    </subcellularLocation>
</comment>
<dbReference type="InterPro" id="IPR029865">
    <property type="entry name" value="KIAA0319-like"/>
</dbReference>
<dbReference type="GO" id="GO:0016020">
    <property type="term" value="C:membrane"/>
    <property type="evidence" value="ECO:0007669"/>
    <property type="project" value="TreeGrafter"/>
</dbReference>
<accession>A0A1M5B1C9</accession>
<dbReference type="PANTHER" id="PTHR46182">
    <property type="entry name" value="FI19480P1"/>
    <property type="match status" value="1"/>
</dbReference>
<dbReference type="SUPFAM" id="SSF49299">
    <property type="entry name" value="PKD domain"/>
    <property type="match status" value="1"/>
</dbReference>
<protein>
    <recommendedName>
        <fullName evidence="5">PKD/Chitinase domain-containing protein</fullName>
    </recommendedName>
</protein>
<dbReference type="GO" id="GO:0005576">
    <property type="term" value="C:extracellular region"/>
    <property type="evidence" value="ECO:0007669"/>
    <property type="project" value="UniProtKB-SubCell"/>
</dbReference>
<keyword evidence="3 4" id="KW-0732">Signal</keyword>
<evidence type="ECO:0000256" key="1">
    <source>
        <dbReference type="ARBA" id="ARBA00004613"/>
    </source>
</evidence>
<dbReference type="Gene3D" id="2.60.40.10">
    <property type="entry name" value="Immunoglobulins"/>
    <property type="match status" value="1"/>
</dbReference>
<feature type="domain" description="PKD/Chitinase" evidence="5">
    <location>
        <begin position="36"/>
        <end position="123"/>
    </location>
</feature>
<organism evidence="6 7">
    <name type="scientific">Flavisolibacter ginsengisoli DSM 18119</name>
    <dbReference type="NCBI Taxonomy" id="1121884"/>
    <lineage>
        <taxon>Bacteria</taxon>
        <taxon>Pseudomonadati</taxon>
        <taxon>Bacteroidota</taxon>
        <taxon>Chitinophagia</taxon>
        <taxon>Chitinophagales</taxon>
        <taxon>Chitinophagaceae</taxon>
        <taxon>Flavisolibacter</taxon>
    </lineage>
</organism>